<dbReference type="Pfam" id="PF13905">
    <property type="entry name" value="Thioredoxin_8"/>
    <property type="match status" value="1"/>
</dbReference>
<dbReference type="PANTHER" id="PTHR47109:SF1">
    <property type="entry name" value="NUCLEOREDOXIN-LIKE PROTEIN 1"/>
    <property type="match status" value="1"/>
</dbReference>
<evidence type="ECO:0000313" key="4">
    <source>
        <dbReference type="Proteomes" id="UP000694392"/>
    </source>
</evidence>
<feature type="domain" description="Thioredoxin" evidence="2">
    <location>
        <begin position="1"/>
        <end position="158"/>
    </location>
</feature>
<evidence type="ECO:0000313" key="3">
    <source>
        <dbReference type="Ensembl" id="ENSSPUP00000009382.1"/>
    </source>
</evidence>
<dbReference type="InterPro" id="IPR036249">
    <property type="entry name" value="Thioredoxin-like_sf"/>
</dbReference>
<proteinExistence type="predicted"/>
<reference evidence="3" key="2">
    <citation type="submission" date="2025-09" db="UniProtKB">
        <authorList>
            <consortium name="Ensembl"/>
        </authorList>
    </citation>
    <scope>IDENTIFICATION</scope>
</reference>
<dbReference type="GeneTree" id="ENSGT00940000161246"/>
<reference evidence="3" key="1">
    <citation type="submission" date="2025-08" db="UniProtKB">
        <authorList>
            <consortium name="Ensembl"/>
        </authorList>
    </citation>
    <scope>IDENTIFICATION</scope>
</reference>
<dbReference type="PANTHER" id="PTHR47109">
    <property type="entry name" value="NUCLEOREDOXIN-LIKE PROTEIN 1"/>
    <property type="match status" value="1"/>
</dbReference>
<name>A0A8D0GJK0_SPHPU</name>
<feature type="region of interest" description="Disordered" evidence="1">
    <location>
        <begin position="192"/>
        <end position="236"/>
    </location>
</feature>
<dbReference type="Gene3D" id="3.40.30.10">
    <property type="entry name" value="Glutaredoxin"/>
    <property type="match status" value="1"/>
</dbReference>
<evidence type="ECO:0000259" key="2">
    <source>
        <dbReference type="PROSITE" id="PS51352"/>
    </source>
</evidence>
<sequence>MVSLFTGKTLIVNNQDRDELDTERELIRVLENKVLLLFFGAGTCPRCQAFAPVLKEFFVRLTDEFYVERASQLILVYVSLDESEEEQDEFLRRMPKRWLLLPFQDELRRELALRFAVQNPPAVVVLEPNGEVIASNAVDEIRSLGPSCFKNWQEAAELVDRSFRLAEDFDNVAMRSFSDPIRRLKYKLDKKEAAGRENGEEEEIPRRSSGKKGLRREWPNPGVLPLKVTGQAGCWE</sequence>
<dbReference type="Proteomes" id="UP000694392">
    <property type="component" value="Unplaced"/>
</dbReference>
<dbReference type="Ensembl" id="ENSSPUT00000010009.1">
    <property type="protein sequence ID" value="ENSSPUP00000009382.1"/>
    <property type="gene ID" value="ENSSPUG00000007287.1"/>
</dbReference>
<dbReference type="GO" id="GO:0005739">
    <property type="term" value="C:mitochondrion"/>
    <property type="evidence" value="ECO:0007669"/>
    <property type="project" value="TreeGrafter"/>
</dbReference>
<organism evidence="3 4">
    <name type="scientific">Sphenodon punctatus</name>
    <name type="common">Tuatara</name>
    <name type="synonym">Hatteria punctata</name>
    <dbReference type="NCBI Taxonomy" id="8508"/>
    <lineage>
        <taxon>Eukaryota</taxon>
        <taxon>Metazoa</taxon>
        <taxon>Chordata</taxon>
        <taxon>Craniata</taxon>
        <taxon>Vertebrata</taxon>
        <taxon>Euteleostomi</taxon>
        <taxon>Lepidosauria</taxon>
        <taxon>Sphenodontia</taxon>
        <taxon>Sphenodontidae</taxon>
        <taxon>Sphenodon</taxon>
    </lineage>
</organism>
<keyword evidence="4" id="KW-1185">Reference proteome</keyword>
<dbReference type="AlphaFoldDB" id="A0A8D0GJK0"/>
<dbReference type="InterPro" id="IPR029520">
    <property type="entry name" value="RdCVF"/>
</dbReference>
<accession>A0A8D0GJK0</accession>
<evidence type="ECO:0000256" key="1">
    <source>
        <dbReference type="SAM" id="MobiDB-lite"/>
    </source>
</evidence>
<dbReference type="GO" id="GO:0045494">
    <property type="term" value="P:photoreceptor cell maintenance"/>
    <property type="evidence" value="ECO:0007669"/>
    <property type="project" value="InterPro"/>
</dbReference>
<dbReference type="SUPFAM" id="SSF52833">
    <property type="entry name" value="Thioredoxin-like"/>
    <property type="match status" value="1"/>
</dbReference>
<protein>
    <recommendedName>
        <fullName evidence="2">Thioredoxin domain-containing protein</fullName>
    </recommendedName>
</protein>
<dbReference type="InterPro" id="IPR013766">
    <property type="entry name" value="Thioredoxin_domain"/>
</dbReference>
<dbReference type="PROSITE" id="PS51352">
    <property type="entry name" value="THIOREDOXIN_2"/>
    <property type="match status" value="1"/>
</dbReference>
<dbReference type="InterPro" id="IPR012336">
    <property type="entry name" value="Thioredoxin-like_fold"/>
</dbReference>